<evidence type="ECO:0000313" key="2">
    <source>
        <dbReference type="Proteomes" id="UP000790377"/>
    </source>
</evidence>
<sequence>STWAARNPGRPVIPTRDPLPRLSDAQKASRKIAAEQRERHAKSLQDAAVKLVEEHNQKIKELARAHSVTEKHVKDLVGSHSHFHSTRQPQVLNALMHAKAKELNENRTIGNKYKLSEIREIAKEEQRTLTAEQKEQVIQDLLQHRETQRTGVRANNAAAARDALSSVEKVTKELEAIYERTGVCSTLFVTRSHVNDTFHTSWFATNNDGLDFWEDVMHLRPDDISRHYEQWACAIGKSKDSLENMQKEAIKLITTGLNFTTGKSIRMNYLNYDVGIVEAHKVKLVGWPDGVPFMTPSNIGTVGEVRKLRDALKSGTCHWKNLTQRESDLHTEELQRRRKAGEAVGGTRKARSDAGTLR</sequence>
<organism evidence="1 2">
    <name type="scientific">Hygrophoropsis aurantiaca</name>
    <dbReference type="NCBI Taxonomy" id="72124"/>
    <lineage>
        <taxon>Eukaryota</taxon>
        <taxon>Fungi</taxon>
        <taxon>Dikarya</taxon>
        <taxon>Basidiomycota</taxon>
        <taxon>Agaricomycotina</taxon>
        <taxon>Agaricomycetes</taxon>
        <taxon>Agaricomycetidae</taxon>
        <taxon>Boletales</taxon>
        <taxon>Coniophorineae</taxon>
        <taxon>Hygrophoropsidaceae</taxon>
        <taxon>Hygrophoropsis</taxon>
    </lineage>
</organism>
<comment type="caution">
    <text evidence="1">The sequence shown here is derived from an EMBL/GenBank/DDBJ whole genome shotgun (WGS) entry which is preliminary data.</text>
</comment>
<dbReference type="Proteomes" id="UP000790377">
    <property type="component" value="Unassembled WGS sequence"/>
</dbReference>
<name>A0ACB7ZVL7_9AGAM</name>
<accession>A0ACB7ZVL7</accession>
<protein>
    <submittedName>
        <fullName evidence="1">Uncharacterized protein</fullName>
    </submittedName>
</protein>
<keyword evidence="2" id="KW-1185">Reference proteome</keyword>
<feature type="non-terminal residue" evidence="1">
    <location>
        <position position="1"/>
    </location>
</feature>
<proteinExistence type="predicted"/>
<gene>
    <name evidence="1" type="ORF">BJ138DRAFT_978571</name>
</gene>
<feature type="non-terminal residue" evidence="1">
    <location>
        <position position="358"/>
    </location>
</feature>
<evidence type="ECO:0000313" key="1">
    <source>
        <dbReference type="EMBL" id="KAH7904823.1"/>
    </source>
</evidence>
<dbReference type="EMBL" id="MU268350">
    <property type="protein sequence ID" value="KAH7904823.1"/>
    <property type="molecule type" value="Genomic_DNA"/>
</dbReference>
<reference evidence="1" key="1">
    <citation type="journal article" date="2021" name="New Phytol.">
        <title>Evolutionary innovations through gain and loss of genes in the ectomycorrhizal Boletales.</title>
        <authorList>
            <person name="Wu G."/>
            <person name="Miyauchi S."/>
            <person name="Morin E."/>
            <person name="Kuo A."/>
            <person name="Drula E."/>
            <person name="Varga T."/>
            <person name="Kohler A."/>
            <person name="Feng B."/>
            <person name="Cao Y."/>
            <person name="Lipzen A."/>
            <person name="Daum C."/>
            <person name="Hundley H."/>
            <person name="Pangilinan J."/>
            <person name="Johnson J."/>
            <person name="Barry K."/>
            <person name="LaButti K."/>
            <person name="Ng V."/>
            <person name="Ahrendt S."/>
            <person name="Min B."/>
            <person name="Choi I.G."/>
            <person name="Park H."/>
            <person name="Plett J.M."/>
            <person name="Magnuson J."/>
            <person name="Spatafora J.W."/>
            <person name="Nagy L.G."/>
            <person name="Henrissat B."/>
            <person name="Grigoriev I.V."/>
            <person name="Yang Z.L."/>
            <person name="Xu J."/>
            <person name="Martin F.M."/>
        </authorList>
    </citation>
    <scope>NUCLEOTIDE SEQUENCE</scope>
    <source>
        <strain evidence="1">ATCC 28755</strain>
    </source>
</reference>